<gene>
    <name evidence="12" type="ORF">SAMN02745117_02075</name>
</gene>
<dbReference type="NCBIfam" id="TIGR00786">
    <property type="entry name" value="dctM"/>
    <property type="match status" value="1"/>
</dbReference>
<keyword evidence="7 9" id="KW-0472">Membrane</keyword>
<keyword evidence="4 8" id="KW-0997">Cell inner membrane</keyword>
<evidence type="ECO:0000256" key="1">
    <source>
        <dbReference type="ARBA" id="ARBA00004429"/>
    </source>
</evidence>
<evidence type="ECO:0000259" key="10">
    <source>
        <dbReference type="Pfam" id="PF04290"/>
    </source>
</evidence>
<dbReference type="Proteomes" id="UP000184327">
    <property type="component" value="Unassembled WGS sequence"/>
</dbReference>
<evidence type="ECO:0000256" key="8">
    <source>
        <dbReference type="RuleBase" id="RU369079"/>
    </source>
</evidence>
<feature type="transmembrane region" description="Helical" evidence="9">
    <location>
        <begin position="197"/>
        <end position="226"/>
    </location>
</feature>
<keyword evidence="5 9" id="KW-0812">Transmembrane</keyword>
<feature type="transmembrane region" description="Helical" evidence="9">
    <location>
        <begin position="469"/>
        <end position="490"/>
    </location>
</feature>
<reference evidence="12 13" key="1">
    <citation type="submission" date="2016-11" db="EMBL/GenBank/DDBJ databases">
        <authorList>
            <person name="Jaros S."/>
            <person name="Januszkiewicz K."/>
            <person name="Wedrychowicz H."/>
        </authorList>
    </citation>
    <scope>NUCLEOTIDE SEQUENCE [LARGE SCALE GENOMIC DNA]</scope>
    <source>
        <strain evidence="12 13">DSM 16112</strain>
    </source>
</reference>
<feature type="transmembrane region" description="Helical" evidence="9">
    <location>
        <begin position="510"/>
        <end position="540"/>
    </location>
</feature>
<feature type="transmembrane region" description="Helical" evidence="9">
    <location>
        <begin position="102"/>
        <end position="121"/>
    </location>
</feature>
<evidence type="ECO:0000256" key="6">
    <source>
        <dbReference type="ARBA" id="ARBA00022989"/>
    </source>
</evidence>
<dbReference type="STRING" id="1122156.SAMN02745117_02075"/>
<dbReference type="InterPro" id="IPR010656">
    <property type="entry name" value="DctM"/>
</dbReference>
<dbReference type="GO" id="GO:0022857">
    <property type="term" value="F:transmembrane transporter activity"/>
    <property type="evidence" value="ECO:0007669"/>
    <property type="project" value="UniProtKB-UniRule"/>
</dbReference>
<keyword evidence="3" id="KW-1003">Cell membrane</keyword>
<feature type="transmembrane region" description="Helical" evidence="9">
    <location>
        <begin position="592"/>
        <end position="613"/>
    </location>
</feature>
<feature type="transmembrane region" description="Helical" evidence="9">
    <location>
        <begin position="330"/>
        <end position="355"/>
    </location>
</feature>
<evidence type="ECO:0000256" key="4">
    <source>
        <dbReference type="ARBA" id="ARBA00022519"/>
    </source>
</evidence>
<feature type="transmembrane region" description="Helical" evidence="9">
    <location>
        <begin position="361"/>
        <end position="382"/>
    </location>
</feature>
<dbReference type="Pfam" id="PF06808">
    <property type="entry name" value="DctM"/>
    <property type="match status" value="1"/>
</dbReference>
<keyword evidence="13" id="KW-1185">Reference proteome</keyword>
<dbReference type="GO" id="GO:0005886">
    <property type="term" value="C:plasma membrane"/>
    <property type="evidence" value="ECO:0007669"/>
    <property type="project" value="UniProtKB-SubCell"/>
</dbReference>
<evidence type="ECO:0000313" key="13">
    <source>
        <dbReference type="Proteomes" id="UP000184327"/>
    </source>
</evidence>
<organism evidence="12 13">
    <name type="scientific">Lampropedia hyalina DSM 16112</name>
    <dbReference type="NCBI Taxonomy" id="1122156"/>
    <lineage>
        <taxon>Bacteria</taxon>
        <taxon>Pseudomonadati</taxon>
        <taxon>Pseudomonadota</taxon>
        <taxon>Betaproteobacteria</taxon>
        <taxon>Burkholderiales</taxon>
        <taxon>Comamonadaceae</taxon>
        <taxon>Lampropedia</taxon>
    </lineage>
</organism>
<feature type="transmembrane region" description="Helical" evidence="9">
    <location>
        <begin position="141"/>
        <end position="160"/>
    </location>
</feature>
<dbReference type="PANTHER" id="PTHR33362:SF2">
    <property type="entry name" value="TRAP TRANSPORTER LARGE PERMEASE PROTEIN"/>
    <property type="match status" value="1"/>
</dbReference>
<proteinExistence type="predicted"/>
<evidence type="ECO:0000256" key="5">
    <source>
        <dbReference type="ARBA" id="ARBA00022692"/>
    </source>
</evidence>
<comment type="function">
    <text evidence="8">Part of the tripartite ATP-independent periplasmic (TRAP) transport system.</text>
</comment>
<evidence type="ECO:0000259" key="11">
    <source>
        <dbReference type="Pfam" id="PF06808"/>
    </source>
</evidence>
<dbReference type="InterPro" id="IPR004681">
    <property type="entry name" value="TRAP_DctM"/>
</dbReference>
<feature type="transmembrane region" description="Helical" evidence="9">
    <location>
        <begin position="292"/>
        <end position="318"/>
    </location>
</feature>
<dbReference type="AlphaFoldDB" id="A0A1M5C678"/>
<evidence type="ECO:0000256" key="9">
    <source>
        <dbReference type="SAM" id="Phobius"/>
    </source>
</evidence>
<evidence type="ECO:0000256" key="3">
    <source>
        <dbReference type="ARBA" id="ARBA00022475"/>
    </source>
</evidence>
<dbReference type="OrthoDB" id="9777699at2"/>
<feature type="transmembrane region" description="Helical" evidence="9">
    <location>
        <begin position="26"/>
        <end position="53"/>
    </location>
</feature>
<sequence length="617" mass="62828">MNTMAPAAALNPVARRASQALRALEAVLGVAGAALLAVLLLLVMASVVLRYGFGTGWVGAEDAAIWLHVALIAVGAPLALHSTLALRLVGVRDRLPEWAQPLADGLADACVLLSALVIALGGSRMVGMIGGISPALGLPQWLRFALFAGSGVLMLALVLLRHLAQGRVWSLLCAAGLAVLAYGVGQWGHWPLDAPSSLVLAVFALLGLLVGAPLPHAFLAAAYLAIPWGSSLPEPALVHNVVTGMSRFLLLAIPFFLLAGVWLTQSGMAARLVRLSSALVGHWRGGLAQTTLLSSVLFSGASGSSVANAAFGTATFYPELVRHGYRPERAGAIVAATAVLDNVIPPSIAFLMLAAATQLSVGRLLVGGVLAGLVMAVMLGLAMRLTAPCATQAGAGGTRPRADGAQVRSAAVAAIPALGLGVIVVLGIRMGVVTTTEAAAVAACYTLLLGWGARLGWRGLYHGLRQAAGEAAAIGMLIGTAGPLAFALAVDGLSSQWVATLAQWGTHPAWVLLLICGLLLLLGLVLDTGAAILLLAPLLLPLAVQAGIDPVAFGVIVVVTLMIGGLTPPCGMLILVVSGLSGVPATAMFRAVWPYVLALLAALALLCAAALWLPPLF</sequence>
<accession>A0A1M5C678</accession>
<dbReference type="EMBL" id="FQUZ01000025">
    <property type="protein sequence ID" value="SHF50180.1"/>
    <property type="molecule type" value="Genomic_DNA"/>
</dbReference>
<feature type="transmembrane region" description="Helical" evidence="9">
    <location>
        <begin position="247"/>
        <end position="272"/>
    </location>
</feature>
<name>A0A1M5C678_9BURK</name>
<evidence type="ECO:0000313" key="12">
    <source>
        <dbReference type="EMBL" id="SHF50180.1"/>
    </source>
</evidence>
<feature type="domain" description="Tripartite ATP-independent periplasmic transporters DctQ component" evidence="10">
    <location>
        <begin position="40"/>
        <end position="165"/>
    </location>
</feature>
<feature type="transmembrane region" description="Helical" evidence="9">
    <location>
        <begin position="409"/>
        <end position="432"/>
    </location>
</feature>
<keyword evidence="6 9" id="KW-1133">Transmembrane helix</keyword>
<feature type="transmembrane region" description="Helical" evidence="9">
    <location>
        <begin position="438"/>
        <end position="457"/>
    </location>
</feature>
<dbReference type="PANTHER" id="PTHR33362">
    <property type="entry name" value="SIALIC ACID TRAP TRANSPORTER PERMEASE PROTEIN SIAT-RELATED"/>
    <property type="match status" value="1"/>
</dbReference>
<dbReference type="InterPro" id="IPR055348">
    <property type="entry name" value="DctQ"/>
</dbReference>
<feature type="transmembrane region" description="Helical" evidence="9">
    <location>
        <begin position="167"/>
        <end position="185"/>
    </location>
</feature>
<comment type="subcellular location">
    <subcellularLocation>
        <location evidence="1 8">Cell inner membrane</location>
        <topology evidence="1 8">Multi-pass membrane protein</topology>
    </subcellularLocation>
</comment>
<evidence type="ECO:0000256" key="7">
    <source>
        <dbReference type="ARBA" id="ARBA00023136"/>
    </source>
</evidence>
<feature type="transmembrane region" description="Helical" evidence="9">
    <location>
        <begin position="65"/>
        <end position="90"/>
    </location>
</feature>
<evidence type="ECO:0000256" key="2">
    <source>
        <dbReference type="ARBA" id="ARBA00022448"/>
    </source>
</evidence>
<protein>
    <submittedName>
        <fullName evidence="12">TRAP transporter, DctM subunit</fullName>
    </submittedName>
</protein>
<dbReference type="Pfam" id="PF04290">
    <property type="entry name" value="DctQ"/>
    <property type="match status" value="1"/>
</dbReference>
<keyword evidence="2 8" id="KW-0813">Transport</keyword>
<feature type="transmembrane region" description="Helical" evidence="9">
    <location>
        <begin position="552"/>
        <end position="580"/>
    </location>
</feature>
<feature type="domain" description="TRAP C4-dicarboxylate transport system permease DctM subunit" evidence="11">
    <location>
        <begin position="204"/>
        <end position="608"/>
    </location>
</feature>